<dbReference type="OrthoDB" id="4850726at2759"/>
<dbReference type="AlphaFoldDB" id="A0A0D1YR57"/>
<protein>
    <recommendedName>
        <fullName evidence="1">Heterokaryon incompatibility domain-containing protein</fullName>
    </recommendedName>
</protein>
<dbReference type="InParanoid" id="A0A0D1YR57"/>
<proteinExistence type="predicted"/>
<dbReference type="STRING" id="253628.A0A0D1YR57"/>
<dbReference type="HOGENOM" id="CLU_004184_7_4_1"/>
<dbReference type="InterPro" id="IPR010730">
    <property type="entry name" value="HET"/>
</dbReference>
<dbReference type="Pfam" id="PF06985">
    <property type="entry name" value="HET"/>
    <property type="match status" value="1"/>
</dbReference>
<feature type="domain" description="Heterokaryon incompatibility" evidence="1">
    <location>
        <begin position="47"/>
        <end position="207"/>
    </location>
</feature>
<dbReference type="PANTHER" id="PTHR24148">
    <property type="entry name" value="ANKYRIN REPEAT DOMAIN-CONTAINING PROTEIN 39 HOMOLOG-RELATED"/>
    <property type="match status" value="1"/>
</dbReference>
<evidence type="ECO:0000313" key="3">
    <source>
        <dbReference type="Proteomes" id="UP000053259"/>
    </source>
</evidence>
<dbReference type="RefSeq" id="XP_016212901.1">
    <property type="nucleotide sequence ID" value="XM_016359222.1"/>
</dbReference>
<dbReference type="EMBL" id="KN847546">
    <property type="protein sequence ID" value="KIW03032.1"/>
    <property type="molecule type" value="Genomic_DNA"/>
</dbReference>
<gene>
    <name evidence="2" type="ORF">PV09_05685</name>
</gene>
<evidence type="ECO:0000259" key="1">
    <source>
        <dbReference type="Pfam" id="PF06985"/>
    </source>
</evidence>
<dbReference type="Proteomes" id="UP000053259">
    <property type="component" value="Unassembled WGS sequence"/>
</dbReference>
<organism evidence="2 3">
    <name type="scientific">Verruconis gallopava</name>
    <dbReference type="NCBI Taxonomy" id="253628"/>
    <lineage>
        <taxon>Eukaryota</taxon>
        <taxon>Fungi</taxon>
        <taxon>Dikarya</taxon>
        <taxon>Ascomycota</taxon>
        <taxon>Pezizomycotina</taxon>
        <taxon>Dothideomycetes</taxon>
        <taxon>Pleosporomycetidae</taxon>
        <taxon>Venturiales</taxon>
        <taxon>Sympoventuriaceae</taxon>
        <taxon>Verruconis</taxon>
    </lineage>
</organism>
<name>A0A0D1YR57_9PEZI</name>
<dbReference type="VEuPathDB" id="FungiDB:PV09_05685"/>
<dbReference type="GeneID" id="27313658"/>
<accession>A0A0D1YR57</accession>
<reference evidence="2 3" key="1">
    <citation type="submission" date="2015-01" db="EMBL/GenBank/DDBJ databases">
        <title>The Genome Sequence of Ochroconis gallopava CBS43764.</title>
        <authorList>
            <consortium name="The Broad Institute Genomics Platform"/>
            <person name="Cuomo C."/>
            <person name="de Hoog S."/>
            <person name="Gorbushina A."/>
            <person name="Stielow B."/>
            <person name="Teixiera M."/>
            <person name="Abouelleil A."/>
            <person name="Chapman S.B."/>
            <person name="Priest M."/>
            <person name="Young S.K."/>
            <person name="Wortman J."/>
            <person name="Nusbaum C."/>
            <person name="Birren B."/>
        </authorList>
    </citation>
    <scope>NUCLEOTIDE SEQUENCE [LARGE SCALE GENOMIC DNA]</scope>
    <source>
        <strain evidence="2 3">CBS 43764</strain>
    </source>
</reference>
<dbReference type="PANTHER" id="PTHR24148:SF64">
    <property type="entry name" value="HETEROKARYON INCOMPATIBILITY DOMAIN-CONTAINING PROTEIN"/>
    <property type="match status" value="1"/>
</dbReference>
<evidence type="ECO:0000313" key="2">
    <source>
        <dbReference type="EMBL" id="KIW03032.1"/>
    </source>
</evidence>
<dbReference type="Pfam" id="PF26639">
    <property type="entry name" value="Het-6_barrel"/>
    <property type="match status" value="1"/>
</dbReference>
<keyword evidence="3" id="KW-1185">Reference proteome</keyword>
<dbReference type="InterPro" id="IPR052895">
    <property type="entry name" value="HetReg/Transcr_Mod"/>
</dbReference>
<sequence>MAPYQYEPLDSKASEIRLLTLHPGCFSDQLCVSLHKTHISRTSIPHFEALSYVWGSLENLADLRVGTIGDTYVSITVNLAKALPYLRYEDKPRVLWIDAVCIDQQNLKERGHQVQLMRDIYGLASRVVVWLGLEDQDSTYALDLMDELSRKIDVDWLNATMRPSLSAVDEPQWTDLTQLLPYEEKELSALYFLLHRPWFERLWIRQEIRLANPDAIVMCGFKTIRWQSFRNALFCLRQKAKKREHLGAKAVPFHNRIEMIYQMSDDASAIPLGRLLRQTKHCKCSDPRDRIYAMLSILQKSERDMKLEVDYSLTTAEVYQNLVLRYIEHFKSLKILASCEMQDGPPSMPSWVPDWSVANVADPLWYANADAQSEAVASYLGNGILRVCGTVSATLKTTEEILFQNSSNKTLVSAVAHYAPPDVLNGSYVNNGSLLDAYCRTLCCGYFGEEYLQPLAHFPNFEKSKAILKNLINAADPTAEDLSTGTGGHRLLDWFWTFGQGRSFFTAVEGYIGLAPKEAKPGDQVCILLGCPMPLVLRPLKNKRYRVVGECYACGLMGAEAFLGPLPERFESLLKYDSVSSEYVRIYRNIETEQIFEVDPRVEAQSLNRQSQSPDNSSSGVQITPEFLAQRGVIIKHFELE</sequence>